<keyword evidence="5" id="KW-1185">Reference proteome</keyword>
<dbReference type="Pfam" id="PF08240">
    <property type="entry name" value="ADH_N"/>
    <property type="match status" value="1"/>
</dbReference>
<dbReference type="Pfam" id="PF13602">
    <property type="entry name" value="ADH_zinc_N_2"/>
    <property type="match status" value="1"/>
</dbReference>
<evidence type="ECO:0000259" key="3">
    <source>
        <dbReference type="SMART" id="SM00829"/>
    </source>
</evidence>
<dbReference type="InterPro" id="IPR036291">
    <property type="entry name" value="NAD(P)-bd_dom_sf"/>
</dbReference>
<evidence type="ECO:0000313" key="5">
    <source>
        <dbReference type="Proteomes" id="UP000077317"/>
    </source>
</evidence>
<dbReference type="GO" id="GO:0070402">
    <property type="term" value="F:NADPH binding"/>
    <property type="evidence" value="ECO:0007669"/>
    <property type="project" value="TreeGrafter"/>
</dbReference>
<dbReference type="InterPro" id="IPR013154">
    <property type="entry name" value="ADH-like_N"/>
</dbReference>
<dbReference type="RefSeq" id="WP_067060995.1">
    <property type="nucleotide sequence ID" value="NZ_CP014699.1"/>
</dbReference>
<evidence type="ECO:0000256" key="1">
    <source>
        <dbReference type="ARBA" id="ARBA00022857"/>
    </source>
</evidence>
<evidence type="ECO:0000256" key="2">
    <source>
        <dbReference type="ARBA" id="ARBA00023002"/>
    </source>
</evidence>
<reference evidence="5" key="2">
    <citation type="submission" date="2016-03" db="EMBL/GenBank/DDBJ databases">
        <title>Streptococcus antelopensis sp. nov., isolated from the feces of the Tibetan antelope (Pantholops hodgsonii) in Hoh Xil National Nature Reserve, Qinghai, China.</title>
        <authorList>
            <person name="Bai X."/>
        </authorList>
    </citation>
    <scope>NUCLEOTIDE SEQUENCE [LARGE SCALE GENOMIC DNA]</scope>
    <source>
        <strain evidence="5">TA 26</strain>
    </source>
</reference>
<dbReference type="SUPFAM" id="SSF51735">
    <property type="entry name" value="NAD(P)-binding Rossmann-fold domains"/>
    <property type="match status" value="1"/>
</dbReference>
<organism evidence="4 5">
    <name type="scientific">Streptococcus pantholopis</name>
    <dbReference type="NCBI Taxonomy" id="1811193"/>
    <lineage>
        <taxon>Bacteria</taxon>
        <taxon>Bacillati</taxon>
        <taxon>Bacillota</taxon>
        <taxon>Bacilli</taxon>
        <taxon>Lactobacillales</taxon>
        <taxon>Streptococcaceae</taxon>
        <taxon>Streptococcus</taxon>
    </lineage>
</organism>
<dbReference type="KEGG" id="spat:A0O21_02970"/>
<dbReference type="Proteomes" id="UP000077317">
    <property type="component" value="Chromosome"/>
</dbReference>
<evidence type="ECO:0000313" key="4">
    <source>
        <dbReference type="EMBL" id="AND79056.1"/>
    </source>
</evidence>
<gene>
    <name evidence="4" type="ORF">A0O21_02970</name>
</gene>
<dbReference type="Gene3D" id="3.90.180.10">
    <property type="entry name" value="Medium-chain alcohol dehydrogenases, catalytic domain"/>
    <property type="match status" value="1"/>
</dbReference>
<reference evidence="4 5" key="1">
    <citation type="journal article" date="2016" name="Int. J. Syst. Evol. Microbiol.">
        <title>Streptococcuspantholopis sp. nov., isolated from faeces of the Tibetan antelope (Pantholops hodgsonii).</title>
        <authorList>
            <person name="Bai X."/>
            <person name="Xiong Y."/>
            <person name="Lu S."/>
            <person name="Jin D."/>
            <person name="Lai X."/>
            <person name="Yang J."/>
            <person name="Niu L."/>
            <person name="Hu S."/>
            <person name="Meng X."/>
            <person name="Pu J."/>
            <person name="Ye C."/>
            <person name="Xu J."/>
        </authorList>
    </citation>
    <scope>NUCLEOTIDE SEQUENCE [LARGE SCALE GENOMIC DNA]</scope>
    <source>
        <strain evidence="4 5">TA 26</strain>
    </source>
</reference>
<dbReference type="PANTHER" id="PTHR48106">
    <property type="entry name" value="QUINONE OXIDOREDUCTASE PIG3-RELATED"/>
    <property type="match status" value="1"/>
</dbReference>
<dbReference type="EMBL" id="CP014699">
    <property type="protein sequence ID" value="AND79056.1"/>
    <property type="molecule type" value="Genomic_DNA"/>
</dbReference>
<dbReference type="GO" id="GO:0016651">
    <property type="term" value="F:oxidoreductase activity, acting on NAD(P)H"/>
    <property type="evidence" value="ECO:0007669"/>
    <property type="project" value="TreeGrafter"/>
</dbReference>
<keyword evidence="2" id="KW-0560">Oxidoreductase</keyword>
<dbReference type="SMART" id="SM00829">
    <property type="entry name" value="PKS_ER"/>
    <property type="match status" value="1"/>
</dbReference>
<name>A0A172Q6G9_9STRE</name>
<dbReference type="Gene3D" id="3.40.50.720">
    <property type="entry name" value="NAD(P)-binding Rossmann-like Domain"/>
    <property type="match status" value="1"/>
</dbReference>
<dbReference type="CDD" id="cd08243">
    <property type="entry name" value="quinone_oxidoreductase_like_1"/>
    <property type="match status" value="1"/>
</dbReference>
<feature type="domain" description="Enoyl reductase (ER)" evidence="3">
    <location>
        <begin position="10"/>
        <end position="314"/>
    </location>
</feature>
<accession>A0A172Q6G9</accession>
<dbReference type="OrthoDB" id="9792162at2"/>
<protein>
    <submittedName>
        <fullName evidence="4">Quinone oxidoreductase</fullName>
    </submittedName>
</protein>
<dbReference type="STRING" id="1811193.A0O21_02970"/>
<dbReference type="InterPro" id="IPR020843">
    <property type="entry name" value="ER"/>
</dbReference>
<dbReference type="InterPro" id="IPR011032">
    <property type="entry name" value="GroES-like_sf"/>
</dbReference>
<dbReference type="AlphaFoldDB" id="A0A172Q6G9"/>
<dbReference type="PANTHER" id="PTHR48106:SF5">
    <property type="entry name" value="ZINC-CONTAINING ALCOHOL DEHYDROGENASE"/>
    <property type="match status" value="1"/>
</dbReference>
<sequence length="322" mass="35650">MKAAVVYQPGGPEALVVEEREKPELKEGWSLVEILGFGLNHSEIFTRQGLSPSVTFPRILGIECVGQIAETTSDDFQIGQTVISIMGEMGRDFDGSYAEYTLLPNSQIYPVESQLPLEQLVALPETYYTAYGALKNLQIKAGDTTLIRGAASGVGIAMLRLIKAKFPNNQVYGSSRSLLKEKELLQKGFDGIIVDQQNTLQTSRSFDKILELIGPASIKDSFSHINEHGIVCSNGQLGGKWYLEEFDPIMELKNNSYLTSFYSGIVSQKGIQELLDYVSQYHVDVRPEKIFSLEQIAEAHSYLESRSGLGKVIVLNQIVKDS</sequence>
<proteinExistence type="predicted"/>
<dbReference type="SUPFAM" id="SSF50129">
    <property type="entry name" value="GroES-like"/>
    <property type="match status" value="1"/>
</dbReference>
<keyword evidence="1" id="KW-0521">NADP</keyword>